<keyword evidence="5" id="KW-1185">Reference proteome</keyword>
<evidence type="ECO:0000259" key="2">
    <source>
        <dbReference type="Pfam" id="PF03968"/>
    </source>
</evidence>
<dbReference type="OrthoDB" id="9760225at2"/>
<dbReference type="EMBL" id="BA000021">
    <property type="protein sequence ID" value="BAC24163.1"/>
    <property type="molecule type" value="Genomic_DNA"/>
</dbReference>
<dbReference type="Pfam" id="PF03968">
    <property type="entry name" value="LptD_N"/>
    <property type="match status" value="1"/>
</dbReference>
<dbReference type="HOGENOM" id="CLU_375940_0_0_6"/>
<dbReference type="AlphaFoldDB" id="Q8D3I4"/>
<dbReference type="InterPro" id="IPR005653">
    <property type="entry name" value="OstA-like_N"/>
</dbReference>
<keyword evidence="1" id="KW-0998">Cell outer membrane</keyword>
<keyword evidence="1" id="KW-0472">Membrane</keyword>
<dbReference type="eggNOG" id="COG1452">
    <property type="taxonomic scope" value="Bacteria"/>
</dbReference>
<protein>
    <submittedName>
        <fullName evidence="4">Imp protein</fullName>
    </submittedName>
</protein>
<dbReference type="GO" id="GO:0061024">
    <property type="term" value="P:membrane organization"/>
    <property type="evidence" value="ECO:0007669"/>
    <property type="project" value="InterPro"/>
</dbReference>
<reference evidence="4 5" key="1">
    <citation type="journal article" date="2002" name="Nat. Genet.">
        <title>Genome sequence of the endocellular obligate symbiont of tsetse flies, Wigglesworthia glossinidia.</title>
        <authorList>
            <person name="Akman L."/>
            <person name="Yamashita A."/>
            <person name="Watanabe H."/>
            <person name="Oshima K."/>
            <person name="Shiba T."/>
            <person name="Hattori M."/>
            <person name="Aksoy S."/>
        </authorList>
    </citation>
    <scope>NUCLEOTIDE SEQUENCE [LARGE SCALE GENOMIC DNA]</scope>
</reference>
<evidence type="ECO:0000313" key="4">
    <source>
        <dbReference type="EMBL" id="BAC24163.1"/>
    </source>
</evidence>
<dbReference type="GO" id="GO:0009279">
    <property type="term" value="C:cell outer membrane"/>
    <property type="evidence" value="ECO:0007669"/>
    <property type="project" value="TreeGrafter"/>
</dbReference>
<dbReference type="PANTHER" id="PTHR30189:SF1">
    <property type="entry name" value="LPS-ASSEMBLY PROTEIN LPTD"/>
    <property type="match status" value="1"/>
</dbReference>
<evidence type="ECO:0000256" key="1">
    <source>
        <dbReference type="ARBA" id="ARBA00023237"/>
    </source>
</evidence>
<organism evidence="4 5">
    <name type="scientific">Wigglesworthia glossinidia brevipalpis</name>
    <dbReference type="NCBI Taxonomy" id="36870"/>
    <lineage>
        <taxon>Bacteria</taxon>
        <taxon>Pseudomonadati</taxon>
        <taxon>Pseudomonadota</taxon>
        <taxon>Gammaproteobacteria</taxon>
        <taxon>Enterobacterales</taxon>
        <taxon>Erwiniaceae</taxon>
        <taxon>Wigglesworthia</taxon>
    </lineage>
</organism>
<dbReference type="GO" id="GO:1990351">
    <property type="term" value="C:transporter complex"/>
    <property type="evidence" value="ECO:0007669"/>
    <property type="project" value="TreeGrafter"/>
</dbReference>
<dbReference type="Proteomes" id="UP000000562">
    <property type="component" value="Chromosome"/>
</dbReference>
<dbReference type="PANTHER" id="PTHR30189">
    <property type="entry name" value="LPS-ASSEMBLY PROTEIN"/>
    <property type="match status" value="1"/>
</dbReference>
<name>Q8D3I4_WIGBR</name>
<dbReference type="InterPro" id="IPR050218">
    <property type="entry name" value="LptD"/>
</dbReference>
<feature type="domain" description="Organic solvent tolerance-like N-terminal" evidence="2">
    <location>
        <begin position="52"/>
        <end position="188"/>
    </location>
</feature>
<proteinExistence type="predicted"/>
<sequence length="723" mass="88744">MKKLISRIYIFYFIMAYNSYVLSSVKDYDNNLKFKSITKENKLNNFDKKIFYIYSKKSEFLYPSDFLFSGNVKIYQGNYFFSSDYIKINLRNKKKFIFANGNVIYSFKKKFVVKGEKALFFINTKDVEIYNIDYNFFNNSFAGKADSFKGINNGNFVILKNGSLNLCSKKCNTWNITGSKIIYDRKNEIIKIWNAKLNFKNIPIFYVPFFKVYEKYNDIFYSPKISYKNNNGLSLSFYYKKIFFDKYFFYFIPKYNSDGTILLNNKIYYSSDFDKKKINLYILFDIKKNKNNWFIDLKQNYFFNKKLDILYIYKKSNNFIIFNKMFDIEKNFLQNEILEKFNLKYFYNNWKLKLEYKKFIIFDNKNFNYIKFPHVYFSYFDNKNKNFKFNFVGKFSYEEDKKILHINIEPFLSFLFLNPRLSIYNEIKFIMTNYYKYNNSFYNIKYKYFPQINSSINFYNYIIPFKNFFQVFELNAKYIFSPFLHEKENEISNYYFIKMDYFGLFREKFYNKIGYIYPKNQLAIKFTNYIYRKNYNDELLKVSFGKIFYSSLYFKENNHLIFKNWYLISNLSINDRLKFNNNFQICDNLKKILKFNINLIYNNDYQKYHIKYYFIDKNLMKNINHEKSISNDINNKNISLFRLFFNTKIKNNFYIFAYSNYNVTYHKYFYNSIGIEYNSCCLNYKISYERNLNPSNVNYVNNNKQFLFSISFNQDVNKFYDKN</sequence>
<feature type="domain" description="LptD C-terminal" evidence="3">
    <location>
        <begin position="336"/>
        <end position="612"/>
    </location>
</feature>
<dbReference type="InterPro" id="IPR007543">
    <property type="entry name" value="LptD_C"/>
</dbReference>
<dbReference type="STRING" id="36870.gene:10368495"/>
<evidence type="ECO:0000259" key="3">
    <source>
        <dbReference type="Pfam" id="PF04453"/>
    </source>
</evidence>
<accession>Q8D3I4</accession>
<dbReference type="Pfam" id="PF04453">
    <property type="entry name" value="LptD"/>
    <property type="match status" value="1"/>
</dbReference>
<evidence type="ECO:0000313" key="5">
    <source>
        <dbReference type="Proteomes" id="UP000000562"/>
    </source>
</evidence>
<dbReference type="KEGG" id="wbr:imp"/>
<gene>
    <name evidence="4" type="primary">imp</name>
</gene>